<protein>
    <submittedName>
        <fullName evidence="2">Uncharacterized protein</fullName>
    </submittedName>
</protein>
<feature type="compositionally biased region" description="Basic and acidic residues" evidence="1">
    <location>
        <begin position="246"/>
        <end position="267"/>
    </location>
</feature>
<dbReference type="OrthoDB" id="206698at2759"/>
<feature type="region of interest" description="Disordered" evidence="1">
    <location>
        <begin position="709"/>
        <end position="730"/>
    </location>
</feature>
<feature type="region of interest" description="Disordered" evidence="1">
    <location>
        <begin position="644"/>
        <end position="666"/>
    </location>
</feature>
<name>A0A9W7BQY4_9STRA</name>
<evidence type="ECO:0000313" key="3">
    <source>
        <dbReference type="Proteomes" id="UP001165085"/>
    </source>
</evidence>
<feature type="compositionally biased region" description="Basic residues" evidence="1">
    <location>
        <begin position="644"/>
        <end position="663"/>
    </location>
</feature>
<keyword evidence="3" id="KW-1185">Reference proteome</keyword>
<feature type="region of interest" description="Disordered" evidence="1">
    <location>
        <begin position="124"/>
        <end position="162"/>
    </location>
</feature>
<reference evidence="3" key="1">
    <citation type="journal article" date="2023" name="Commun. Biol.">
        <title>Genome analysis of Parmales, the sister group of diatoms, reveals the evolutionary specialization of diatoms from phago-mixotrophs to photoautotrophs.</title>
        <authorList>
            <person name="Ban H."/>
            <person name="Sato S."/>
            <person name="Yoshikawa S."/>
            <person name="Yamada K."/>
            <person name="Nakamura Y."/>
            <person name="Ichinomiya M."/>
            <person name="Sato N."/>
            <person name="Blanc-Mathieu R."/>
            <person name="Endo H."/>
            <person name="Kuwata A."/>
            <person name="Ogata H."/>
        </authorList>
    </citation>
    <scope>NUCLEOTIDE SEQUENCE [LARGE SCALE GENOMIC DNA]</scope>
    <source>
        <strain evidence="3">NIES 3701</strain>
    </source>
</reference>
<feature type="compositionally biased region" description="Basic and acidic residues" evidence="1">
    <location>
        <begin position="718"/>
        <end position="730"/>
    </location>
</feature>
<gene>
    <name evidence="2" type="ORF">TrST_g1532</name>
</gene>
<dbReference type="AlphaFoldDB" id="A0A9W7BQY4"/>
<feature type="compositionally biased region" description="Polar residues" evidence="1">
    <location>
        <begin position="306"/>
        <end position="322"/>
    </location>
</feature>
<organism evidence="2 3">
    <name type="scientific">Triparma strigata</name>
    <dbReference type="NCBI Taxonomy" id="1606541"/>
    <lineage>
        <taxon>Eukaryota</taxon>
        <taxon>Sar</taxon>
        <taxon>Stramenopiles</taxon>
        <taxon>Ochrophyta</taxon>
        <taxon>Bolidophyceae</taxon>
        <taxon>Parmales</taxon>
        <taxon>Triparmaceae</taxon>
        <taxon>Triparma</taxon>
    </lineage>
</organism>
<proteinExistence type="predicted"/>
<feature type="region of interest" description="Disordered" evidence="1">
    <location>
        <begin position="246"/>
        <end position="350"/>
    </location>
</feature>
<dbReference type="EMBL" id="BRXY01000437">
    <property type="protein sequence ID" value="GMH94977.1"/>
    <property type="molecule type" value="Genomic_DNA"/>
</dbReference>
<feature type="compositionally biased region" description="Polar residues" evidence="1">
    <location>
        <begin position="270"/>
        <end position="289"/>
    </location>
</feature>
<evidence type="ECO:0000256" key="1">
    <source>
        <dbReference type="SAM" id="MobiDB-lite"/>
    </source>
</evidence>
<evidence type="ECO:0000313" key="2">
    <source>
        <dbReference type="EMBL" id="GMH94977.1"/>
    </source>
</evidence>
<dbReference type="Proteomes" id="UP001165085">
    <property type="component" value="Unassembled WGS sequence"/>
</dbReference>
<feature type="compositionally biased region" description="Acidic residues" evidence="1">
    <location>
        <begin position="127"/>
        <end position="141"/>
    </location>
</feature>
<accession>A0A9W7BQY4</accession>
<feature type="compositionally biased region" description="Low complexity" evidence="1">
    <location>
        <begin position="323"/>
        <end position="336"/>
    </location>
</feature>
<feature type="compositionally biased region" description="Low complexity" evidence="1">
    <location>
        <begin position="294"/>
        <end position="305"/>
    </location>
</feature>
<sequence>MPVRIYNPGISADLRPTATRAGFTSSDGYSLHHHVSYAESLAQNPTVISRTAKATKADTRKDALAKAKLRSEEEAKELSGQRADFWKPYKPLGNMKSVLHLKVVRIIEDQLTGDRTKKVLKLHTATDEESDLEEEDDEEEWMNNGKLEGDSKKPAPPKKKNEKISFNRVMNLARSVDYKMIRARVKEGSKIAKFVAAGTPIKNHLTQRTVEECILFAIEQVALNPNKGEVEAELYEILRKYDYGGGTREDEISRSESRSSLASRDDAGSVTGSVRGGSNSNTASQTSSVPLHVPAAPSIPAPSSATPRQQRSSLTVSAKLNSALTTTPLSEAPTTTRTERRAAGINSKSRRQFLNNAAISQQAKAESTAAAGVNSARPSLKVDLPVPTSNHHRGAQDLEMSAVESLYQTVKGIFASRKAFEQSLHRHLTEVDFSWPQHILDRSNAFLSEPARNLPSIMHRFNTAIDEYEEGVVTQRERADTTFTTTTSYDSDDDVFADEERIPILVTPRTFATYKAELQNNARIASSNRSQTTSTRLHNSLWFISVLRVVHSTSKGKPLPIPLLTLLHCIRKLIASGFDITLPLLLKLYIQVLTPSSHKSQIIYTGIRSLNKHLGFSPSEYLTWLKENNIIPLSSLIREVKKNQTRQTKRAVGRGPLRRKKKSNVSSLRTLGEGLVEDVEEDDDNYGSSVSDLHASLTPRGRKFSVSSFLREEEEDLGSLREGSKSGELC</sequence>
<comment type="caution">
    <text evidence="2">The sequence shown here is derived from an EMBL/GenBank/DDBJ whole genome shotgun (WGS) entry which is preliminary data.</text>
</comment>